<evidence type="ECO:0008006" key="3">
    <source>
        <dbReference type="Google" id="ProtNLM"/>
    </source>
</evidence>
<accession>A0AAN7Q5J8</accession>
<sequence>MQFRMVHVKRVDKLELVLHVQMCQYNTKTSSKIVPSAECAARLLRTKIATNKVAGTSQQSKIDINIRQGNSDFFIGILGFNSEANSQWHCYLEIEEFKNKVKFLVDTGADVNCLPAGLLNSELENKLDTCREVISSPDGRNLEIVGIRKTNKLRFTQ</sequence>
<evidence type="ECO:0000313" key="2">
    <source>
        <dbReference type="Proteomes" id="UP001353858"/>
    </source>
</evidence>
<evidence type="ECO:0000313" key="1">
    <source>
        <dbReference type="EMBL" id="KAK4886384.1"/>
    </source>
</evidence>
<organism evidence="1 2">
    <name type="scientific">Aquatica leii</name>
    <dbReference type="NCBI Taxonomy" id="1421715"/>
    <lineage>
        <taxon>Eukaryota</taxon>
        <taxon>Metazoa</taxon>
        <taxon>Ecdysozoa</taxon>
        <taxon>Arthropoda</taxon>
        <taxon>Hexapoda</taxon>
        <taxon>Insecta</taxon>
        <taxon>Pterygota</taxon>
        <taxon>Neoptera</taxon>
        <taxon>Endopterygota</taxon>
        <taxon>Coleoptera</taxon>
        <taxon>Polyphaga</taxon>
        <taxon>Elateriformia</taxon>
        <taxon>Elateroidea</taxon>
        <taxon>Lampyridae</taxon>
        <taxon>Luciolinae</taxon>
        <taxon>Aquatica</taxon>
    </lineage>
</organism>
<name>A0AAN7Q5J8_9COLE</name>
<dbReference type="Proteomes" id="UP001353858">
    <property type="component" value="Unassembled WGS sequence"/>
</dbReference>
<gene>
    <name evidence="1" type="ORF">RN001_002655</name>
</gene>
<keyword evidence="2" id="KW-1185">Reference proteome</keyword>
<protein>
    <recommendedName>
        <fullName evidence="3">Peptidase A2 domain-containing protein</fullName>
    </recommendedName>
</protein>
<reference evidence="2" key="1">
    <citation type="submission" date="2023-01" db="EMBL/GenBank/DDBJ databases">
        <title>Key to firefly adult light organ development and bioluminescence: homeobox transcription factors regulate luciferase expression and transportation to peroxisome.</title>
        <authorList>
            <person name="Fu X."/>
        </authorList>
    </citation>
    <scope>NUCLEOTIDE SEQUENCE [LARGE SCALE GENOMIC DNA]</scope>
</reference>
<dbReference type="AlphaFoldDB" id="A0AAN7Q5J8"/>
<comment type="caution">
    <text evidence="1">The sequence shown here is derived from an EMBL/GenBank/DDBJ whole genome shotgun (WGS) entry which is preliminary data.</text>
</comment>
<dbReference type="EMBL" id="JARPUR010000001">
    <property type="protein sequence ID" value="KAK4886384.1"/>
    <property type="molecule type" value="Genomic_DNA"/>
</dbReference>
<proteinExistence type="predicted"/>